<gene>
    <name evidence="1" type="ORF">V22_40970</name>
</gene>
<dbReference type="EMBL" id="CP036316">
    <property type="protein sequence ID" value="QDT66825.1"/>
    <property type="molecule type" value="Genomic_DNA"/>
</dbReference>
<evidence type="ECO:0008006" key="3">
    <source>
        <dbReference type="Google" id="ProtNLM"/>
    </source>
</evidence>
<evidence type="ECO:0000313" key="2">
    <source>
        <dbReference type="Proteomes" id="UP000319976"/>
    </source>
</evidence>
<dbReference type="Pfam" id="PF11950">
    <property type="entry name" value="DUF3467"/>
    <property type="match status" value="1"/>
</dbReference>
<dbReference type="RefSeq" id="WP_145266277.1">
    <property type="nucleotide sequence ID" value="NZ_CP036316.1"/>
</dbReference>
<proteinExistence type="predicted"/>
<sequence>MAETENGNGSSSNEPQPIRVQVDDTGATATYTNFCRVNSTPEELILDIGTNANPTTTADTTIHVDQRIIMNHFTAKRLLSALSVTIQRHEQAFGAIELDVRRRVRPMPPGSSSEAPK</sequence>
<dbReference type="OrthoDB" id="277953at2"/>
<reference evidence="1 2" key="1">
    <citation type="submission" date="2019-02" db="EMBL/GenBank/DDBJ databases">
        <title>Deep-cultivation of Planctomycetes and their phenomic and genomic characterization uncovers novel biology.</title>
        <authorList>
            <person name="Wiegand S."/>
            <person name="Jogler M."/>
            <person name="Boedeker C."/>
            <person name="Pinto D."/>
            <person name="Vollmers J."/>
            <person name="Rivas-Marin E."/>
            <person name="Kohn T."/>
            <person name="Peeters S.H."/>
            <person name="Heuer A."/>
            <person name="Rast P."/>
            <person name="Oberbeckmann S."/>
            <person name="Bunk B."/>
            <person name="Jeske O."/>
            <person name="Meyerdierks A."/>
            <person name="Storesund J.E."/>
            <person name="Kallscheuer N."/>
            <person name="Luecker S."/>
            <person name="Lage O.M."/>
            <person name="Pohl T."/>
            <person name="Merkel B.J."/>
            <person name="Hornburger P."/>
            <person name="Mueller R.-W."/>
            <person name="Bruemmer F."/>
            <person name="Labrenz M."/>
            <person name="Spormann A.M."/>
            <person name="Op den Camp H."/>
            <person name="Overmann J."/>
            <person name="Amann R."/>
            <person name="Jetten M.S.M."/>
            <person name="Mascher T."/>
            <person name="Medema M.H."/>
            <person name="Devos D.P."/>
            <person name="Kaster A.-K."/>
            <person name="Ovreas L."/>
            <person name="Rohde M."/>
            <person name="Galperin M.Y."/>
            <person name="Jogler C."/>
        </authorList>
    </citation>
    <scope>NUCLEOTIDE SEQUENCE [LARGE SCALE GENOMIC DNA]</scope>
    <source>
        <strain evidence="1 2">V22</strain>
    </source>
</reference>
<dbReference type="AlphaFoldDB" id="A0A517TEN4"/>
<name>A0A517TEN4_9PLAN</name>
<accession>A0A517TEN4</accession>
<dbReference type="Proteomes" id="UP000319976">
    <property type="component" value="Chromosome"/>
</dbReference>
<protein>
    <recommendedName>
        <fullName evidence="3">DUF3467 domain-containing protein</fullName>
    </recommendedName>
</protein>
<evidence type="ECO:0000313" key="1">
    <source>
        <dbReference type="EMBL" id="QDT66825.1"/>
    </source>
</evidence>
<dbReference type="InterPro" id="IPR021857">
    <property type="entry name" value="DUF3467"/>
</dbReference>
<keyword evidence="2" id="KW-1185">Reference proteome</keyword>
<dbReference type="KEGG" id="chya:V22_40970"/>
<organism evidence="1 2">
    <name type="scientific">Calycomorphotria hydatis</name>
    <dbReference type="NCBI Taxonomy" id="2528027"/>
    <lineage>
        <taxon>Bacteria</taxon>
        <taxon>Pseudomonadati</taxon>
        <taxon>Planctomycetota</taxon>
        <taxon>Planctomycetia</taxon>
        <taxon>Planctomycetales</taxon>
        <taxon>Planctomycetaceae</taxon>
        <taxon>Calycomorphotria</taxon>
    </lineage>
</organism>